<dbReference type="InterPro" id="IPR050238">
    <property type="entry name" value="DNA_Rep/Repair_Clamp_Loader"/>
</dbReference>
<dbReference type="Pfam" id="PF13177">
    <property type="entry name" value="DNA_pol3_delta2"/>
    <property type="match status" value="1"/>
</dbReference>
<protein>
    <submittedName>
        <fullName evidence="1">DNA polymerase III subunit gamma/tau</fullName>
    </submittedName>
</protein>
<accession>A0A2M7FE87</accession>
<dbReference type="PANTHER" id="PTHR11669:SF0">
    <property type="entry name" value="PROTEIN STICHEL-LIKE 2"/>
    <property type="match status" value="1"/>
</dbReference>
<dbReference type="SUPFAM" id="SSF52540">
    <property type="entry name" value="P-loop containing nucleoside triphosphate hydrolases"/>
    <property type="match status" value="1"/>
</dbReference>
<dbReference type="Proteomes" id="UP000228497">
    <property type="component" value="Unassembled WGS sequence"/>
</dbReference>
<evidence type="ECO:0000313" key="1">
    <source>
        <dbReference type="EMBL" id="PIV87341.1"/>
    </source>
</evidence>
<reference evidence="2" key="1">
    <citation type="submission" date="2017-09" db="EMBL/GenBank/DDBJ databases">
        <title>Depth-based differentiation of microbial function through sediment-hosted aquifers and enrichment of novel symbionts in the deep terrestrial subsurface.</title>
        <authorList>
            <person name="Probst A.J."/>
            <person name="Ladd B."/>
            <person name="Jarett J.K."/>
            <person name="Geller-Mcgrath D.E."/>
            <person name="Sieber C.M.K."/>
            <person name="Emerson J.B."/>
            <person name="Anantharaman K."/>
            <person name="Thomas B.C."/>
            <person name="Malmstrom R."/>
            <person name="Stieglmeier M."/>
            <person name="Klingl A."/>
            <person name="Woyke T."/>
            <person name="Ryan C.M."/>
            <person name="Banfield J.F."/>
        </authorList>
    </citation>
    <scope>NUCLEOTIDE SEQUENCE [LARGE SCALE GENOMIC DNA]</scope>
</reference>
<gene>
    <name evidence="1" type="ORF">COW49_00070</name>
</gene>
<organism evidence="1 2">
    <name type="scientific">Candidatus Kaiserbacteria bacterium CG17_big_fil_post_rev_8_21_14_2_50_51_7</name>
    <dbReference type="NCBI Taxonomy" id="1974613"/>
    <lineage>
        <taxon>Bacteria</taxon>
        <taxon>Candidatus Kaiseribacteriota</taxon>
    </lineage>
</organism>
<dbReference type="AlphaFoldDB" id="A0A2M7FE87"/>
<evidence type="ECO:0000313" key="2">
    <source>
        <dbReference type="Proteomes" id="UP000228497"/>
    </source>
</evidence>
<proteinExistence type="predicted"/>
<dbReference type="InterPro" id="IPR027417">
    <property type="entry name" value="P-loop_NTPase"/>
</dbReference>
<dbReference type="Gene3D" id="3.40.50.300">
    <property type="entry name" value="P-loop containing nucleotide triphosphate hydrolases"/>
    <property type="match status" value="1"/>
</dbReference>
<dbReference type="EMBL" id="PFFD01000003">
    <property type="protein sequence ID" value="PIV87341.1"/>
    <property type="molecule type" value="Genomic_DNA"/>
</dbReference>
<sequence>MESDLIEYNAANTRGIDTIREMGRKAALAPNGKAKLYLLDECHQITGAAAEALLKQLEDTPKHVYYVLATTQPEKLDKTTRNRCAEFTVSPLSSLDMAALLNRVYLAETGKDMKTSP</sequence>
<dbReference type="PANTHER" id="PTHR11669">
    <property type="entry name" value="REPLICATION FACTOR C / DNA POLYMERASE III GAMMA-TAU SUBUNIT"/>
    <property type="match status" value="1"/>
</dbReference>
<feature type="non-terminal residue" evidence="1">
    <location>
        <position position="117"/>
    </location>
</feature>
<dbReference type="GO" id="GO:0006261">
    <property type="term" value="P:DNA-templated DNA replication"/>
    <property type="evidence" value="ECO:0007669"/>
    <property type="project" value="TreeGrafter"/>
</dbReference>
<name>A0A2M7FE87_9BACT</name>
<comment type="caution">
    <text evidence="1">The sequence shown here is derived from an EMBL/GenBank/DDBJ whole genome shotgun (WGS) entry which is preliminary data.</text>
</comment>